<dbReference type="InterPro" id="IPR001841">
    <property type="entry name" value="Znf_RING"/>
</dbReference>
<feature type="coiled-coil region" evidence="2">
    <location>
        <begin position="315"/>
        <end position="342"/>
    </location>
</feature>
<protein>
    <recommendedName>
        <fullName evidence="3">RING-type domain-containing protein</fullName>
    </recommendedName>
</protein>
<dbReference type="InterPro" id="IPR013083">
    <property type="entry name" value="Znf_RING/FYVE/PHD"/>
</dbReference>
<dbReference type="PROSITE" id="PS50089">
    <property type="entry name" value="ZF_RING_2"/>
    <property type="match status" value="1"/>
</dbReference>
<dbReference type="InterPro" id="IPR047134">
    <property type="entry name" value="RNF4"/>
</dbReference>
<sequence>MELFKKGVDTVHCCEWVEHIYSEKSKSVNVGEGRVFFLDPYYEEPKHNLVYCGMVKYLQNGNIELNQTLTDSLDCKALRDFDAGFAMVHIEGVVYICTRKVIDAIFLDTMERHRIWHSTDRLSHVQEVEGAFAVGREIFLLTTEEVPRAGERWKHRSGRLYRYNTHRPVGGWVEVTGVHDLLRSGLGPEEAASLREVCYQSGAVLDGKAYVLVTSCWEVRDSHRDSFKAHVLVYAGQRWQTANPAPYHGCSQTLCSFGRHLVLYDTECLRKWLTTKAEDYDRFNTTCPVGRESVTLKDCLAIFMHTQDPSSLTDIDQIRLDMTHLEDELKAARAEVHLLKKRQASRDSQKTENRPRMQCPVCSTSDDNPYVATKCGHVFHKECLRKWLGTKAENYDRLNTTCPVCRETVTLKDCLAIFTSAESTRPLSEREQADVDIARVEDELKAKRAERDRLQCKKGTLRDEIAFVEDSLTQIDLEIVSGSGKARLLKKRRDNMPVTSPQVCYEDAIEVESVMTPLPTEDVTVPASNGVPSDFFN</sequence>
<feature type="coiled-coil region" evidence="2">
    <location>
        <begin position="430"/>
        <end position="464"/>
    </location>
</feature>
<dbReference type="Gene3D" id="3.30.40.10">
    <property type="entry name" value="Zinc/RING finger domain, C3HC4 (zinc finger)"/>
    <property type="match status" value="1"/>
</dbReference>
<evidence type="ECO:0000259" key="3">
    <source>
        <dbReference type="PROSITE" id="PS50089"/>
    </source>
</evidence>
<dbReference type="PANTHER" id="PTHR23041">
    <property type="entry name" value="RING FINGER DOMAIN-CONTAINING"/>
    <property type="match status" value="1"/>
</dbReference>
<dbReference type="PANTHER" id="PTHR23041:SF78">
    <property type="entry name" value="E3 UBIQUITIN-PROTEIN LIGASE RNF4"/>
    <property type="match status" value="1"/>
</dbReference>
<feature type="domain" description="RING-type" evidence="3">
    <location>
        <begin position="359"/>
        <end position="406"/>
    </location>
</feature>
<keyword evidence="5" id="KW-1185">Reference proteome</keyword>
<dbReference type="CDD" id="cd16448">
    <property type="entry name" value="RING-H2"/>
    <property type="match status" value="1"/>
</dbReference>
<proteinExistence type="predicted"/>
<evidence type="ECO:0000313" key="5">
    <source>
        <dbReference type="Proteomes" id="UP000265618"/>
    </source>
</evidence>
<comment type="caution">
    <text evidence="4">The sequence shown here is derived from an EMBL/GenBank/DDBJ whole genome shotgun (WGS) entry which is preliminary data.</text>
</comment>
<dbReference type="OrthoDB" id="8062037at2759"/>
<dbReference type="SUPFAM" id="SSF57850">
    <property type="entry name" value="RING/U-box"/>
    <property type="match status" value="1"/>
</dbReference>
<dbReference type="Proteomes" id="UP000265618">
    <property type="component" value="Unassembled WGS sequence"/>
</dbReference>
<keyword evidence="2" id="KW-0175">Coiled coil</keyword>
<keyword evidence="1" id="KW-0863">Zinc-finger</keyword>
<accession>A0A9K3GJY6</accession>
<dbReference type="EMBL" id="BDIP01002073">
    <property type="protein sequence ID" value="GIQ85678.1"/>
    <property type="molecule type" value="Genomic_DNA"/>
</dbReference>
<organism evidence="4 5">
    <name type="scientific">Kipferlia bialata</name>
    <dbReference type="NCBI Taxonomy" id="797122"/>
    <lineage>
        <taxon>Eukaryota</taxon>
        <taxon>Metamonada</taxon>
        <taxon>Carpediemonas-like organisms</taxon>
        <taxon>Kipferlia</taxon>
    </lineage>
</organism>
<keyword evidence="1" id="KW-0479">Metal-binding</keyword>
<evidence type="ECO:0000256" key="2">
    <source>
        <dbReference type="SAM" id="Coils"/>
    </source>
</evidence>
<evidence type="ECO:0000313" key="4">
    <source>
        <dbReference type="EMBL" id="GIQ85678.1"/>
    </source>
</evidence>
<dbReference type="SMART" id="SM00184">
    <property type="entry name" value="RING"/>
    <property type="match status" value="1"/>
</dbReference>
<dbReference type="Pfam" id="PF13639">
    <property type="entry name" value="zf-RING_2"/>
    <property type="match status" value="1"/>
</dbReference>
<reference evidence="4 5" key="1">
    <citation type="journal article" date="2018" name="PLoS ONE">
        <title>The draft genome of Kipferlia bialata reveals reductive genome evolution in fornicate parasites.</title>
        <authorList>
            <person name="Tanifuji G."/>
            <person name="Takabayashi S."/>
            <person name="Kume K."/>
            <person name="Takagi M."/>
            <person name="Nakayama T."/>
            <person name="Kamikawa R."/>
            <person name="Inagaki Y."/>
            <person name="Hashimoto T."/>
        </authorList>
    </citation>
    <scope>NUCLEOTIDE SEQUENCE [LARGE SCALE GENOMIC DNA]</scope>
    <source>
        <strain evidence="4">NY0173</strain>
    </source>
</reference>
<gene>
    <name evidence="4" type="ORF">KIPB_007387</name>
</gene>
<name>A0A9K3GJY6_9EUKA</name>
<keyword evidence="1" id="KW-0862">Zinc</keyword>
<dbReference type="GO" id="GO:0008270">
    <property type="term" value="F:zinc ion binding"/>
    <property type="evidence" value="ECO:0007669"/>
    <property type="project" value="UniProtKB-KW"/>
</dbReference>
<evidence type="ECO:0000256" key="1">
    <source>
        <dbReference type="PROSITE-ProRule" id="PRU00175"/>
    </source>
</evidence>
<dbReference type="AlphaFoldDB" id="A0A9K3GJY6"/>